<dbReference type="Proteomes" id="UP000462055">
    <property type="component" value="Unassembled WGS sequence"/>
</dbReference>
<proteinExistence type="predicted"/>
<organism evidence="2 3">
    <name type="scientific">Actinomadura physcomitrii</name>
    <dbReference type="NCBI Taxonomy" id="2650748"/>
    <lineage>
        <taxon>Bacteria</taxon>
        <taxon>Bacillati</taxon>
        <taxon>Actinomycetota</taxon>
        <taxon>Actinomycetes</taxon>
        <taxon>Streptosporangiales</taxon>
        <taxon>Thermomonosporaceae</taxon>
        <taxon>Actinomadura</taxon>
    </lineage>
</organism>
<protein>
    <submittedName>
        <fullName evidence="2">Hemerythrin domain-containing protein</fullName>
    </submittedName>
</protein>
<dbReference type="EMBL" id="WBMS02000002">
    <property type="protein sequence ID" value="MVZ99290.1"/>
    <property type="molecule type" value="Genomic_DNA"/>
</dbReference>
<accession>A0A6I4M692</accession>
<dbReference type="InterPro" id="IPR012312">
    <property type="entry name" value="Hemerythrin-like"/>
</dbReference>
<dbReference type="Gene3D" id="1.20.120.520">
    <property type="entry name" value="nmb1532 protein domain like"/>
    <property type="match status" value="1"/>
</dbReference>
<evidence type="ECO:0000313" key="2">
    <source>
        <dbReference type="EMBL" id="MVZ99290.1"/>
    </source>
</evidence>
<sequence>MSKLDMTSMYTFHDALRRDLRHIAEVTARADDDPRRLLATAVGWELFKKALHAHHTAEDEALWPVMREALAGRPDGLALLDAMEAEHAAVDPVIEAIDAALADPESGPARLGELTDTLAAALGGHLKHEEDEALALIDATLTEAQWIEFGQASGKYVGPDGPRVIPWMLDGASESAAAAMLAPLPEPVRAAYTNDWVPAYKALDLWPARA</sequence>
<keyword evidence="3" id="KW-1185">Reference proteome</keyword>
<comment type="caution">
    <text evidence="2">The sequence shown here is derived from an EMBL/GenBank/DDBJ whole genome shotgun (WGS) entry which is preliminary data.</text>
</comment>
<dbReference type="RefSeq" id="WP_151590956.1">
    <property type="nucleotide sequence ID" value="NZ_WBMS02000002.1"/>
</dbReference>
<feature type="domain" description="Hemerythrin-like" evidence="1">
    <location>
        <begin position="9"/>
        <end position="136"/>
    </location>
</feature>
<dbReference type="AlphaFoldDB" id="A0A6I4M692"/>
<dbReference type="CDD" id="cd12108">
    <property type="entry name" value="Hr-like"/>
    <property type="match status" value="1"/>
</dbReference>
<evidence type="ECO:0000259" key="1">
    <source>
        <dbReference type="Pfam" id="PF01814"/>
    </source>
</evidence>
<name>A0A6I4M692_9ACTN</name>
<gene>
    <name evidence="2" type="ORF">F8568_002580</name>
</gene>
<evidence type="ECO:0000313" key="3">
    <source>
        <dbReference type="Proteomes" id="UP000462055"/>
    </source>
</evidence>
<reference evidence="2" key="1">
    <citation type="submission" date="2019-12" db="EMBL/GenBank/DDBJ databases">
        <title>Actinomadura physcomitrii sp. nov., a novel actinomycete isolated from moss [Physcomitrium sphaericum (Ludw) Fuernr].</title>
        <authorList>
            <person name="Zhuang X."/>
        </authorList>
    </citation>
    <scope>NUCLEOTIDE SEQUENCE [LARGE SCALE GENOMIC DNA]</scope>
    <source>
        <strain evidence="2">LD22</strain>
    </source>
</reference>
<dbReference type="Pfam" id="PF01814">
    <property type="entry name" value="Hemerythrin"/>
    <property type="match status" value="1"/>
</dbReference>